<feature type="compositionally biased region" description="Gly residues" evidence="1">
    <location>
        <begin position="48"/>
        <end position="70"/>
    </location>
</feature>
<feature type="compositionally biased region" description="Polar residues" evidence="1">
    <location>
        <begin position="86"/>
        <end position="99"/>
    </location>
</feature>
<accession>A0AAV5QRC1</accession>
<dbReference type="RefSeq" id="XP_064854137.1">
    <property type="nucleotide sequence ID" value="XM_064998065.1"/>
</dbReference>
<reference evidence="2 3" key="1">
    <citation type="journal article" date="2023" name="Elife">
        <title>Identification of key yeast species and microbe-microbe interactions impacting larval growth of Drosophila in the wild.</title>
        <authorList>
            <person name="Mure A."/>
            <person name="Sugiura Y."/>
            <person name="Maeda R."/>
            <person name="Honda K."/>
            <person name="Sakurai N."/>
            <person name="Takahashi Y."/>
            <person name="Watada M."/>
            <person name="Katoh T."/>
            <person name="Gotoh A."/>
            <person name="Gotoh Y."/>
            <person name="Taniguchi I."/>
            <person name="Nakamura K."/>
            <person name="Hayashi T."/>
            <person name="Katayama T."/>
            <person name="Uemura T."/>
            <person name="Hattori Y."/>
        </authorList>
    </citation>
    <scope>NUCLEOTIDE SEQUENCE [LARGE SCALE GENOMIC DNA]</scope>
    <source>
        <strain evidence="2 3">SC-9</strain>
    </source>
</reference>
<name>A0AAV5QRC1_9ASCO</name>
<dbReference type="GeneID" id="90075116"/>
<comment type="caution">
    <text evidence="2">The sequence shown here is derived from an EMBL/GenBank/DDBJ whole genome shotgun (WGS) entry which is preliminary data.</text>
</comment>
<proteinExistence type="predicted"/>
<evidence type="ECO:0000256" key="1">
    <source>
        <dbReference type="SAM" id="MobiDB-lite"/>
    </source>
</evidence>
<evidence type="ECO:0000313" key="3">
    <source>
        <dbReference type="Proteomes" id="UP001360560"/>
    </source>
</evidence>
<feature type="compositionally biased region" description="Polar residues" evidence="1">
    <location>
        <begin position="25"/>
        <end position="40"/>
    </location>
</feature>
<feature type="region of interest" description="Disordered" evidence="1">
    <location>
        <begin position="1"/>
        <end position="146"/>
    </location>
</feature>
<protein>
    <submittedName>
        <fullName evidence="2">Uncharacterized protein</fullName>
    </submittedName>
</protein>
<evidence type="ECO:0000313" key="2">
    <source>
        <dbReference type="EMBL" id="GMM37141.1"/>
    </source>
</evidence>
<dbReference type="EMBL" id="BTFZ01000011">
    <property type="protein sequence ID" value="GMM37141.1"/>
    <property type="molecule type" value="Genomic_DNA"/>
</dbReference>
<dbReference type="AlphaFoldDB" id="A0AAV5QRC1"/>
<gene>
    <name evidence="2" type="ORF">DASC09_044660</name>
</gene>
<organism evidence="2 3">
    <name type="scientific">Saccharomycopsis crataegensis</name>
    <dbReference type="NCBI Taxonomy" id="43959"/>
    <lineage>
        <taxon>Eukaryota</taxon>
        <taxon>Fungi</taxon>
        <taxon>Dikarya</taxon>
        <taxon>Ascomycota</taxon>
        <taxon>Saccharomycotina</taxon>
        <taxon>Saccharomycetes</taxon>
        <taxon>Saccharomycopsidaceae</taxon>
        <taxon>Saccharomycopsis</taxon>
    </lineage>
</organism>
<dbReference type="Proteomes" id="UP001360560">
    <property type="component" value="Unassembled WGS sequence"/>
</dbReference>
<feature type="compositionally biased region" description="Basic and acidic residues" evidence="1">
    <location>
        <begin position="8"/>
        <end position="21"/>
    </location>
</feature>
<sequence>MSNFMNKLSDKFSGNDKKSGKDYNQGDNMGSGNYDSSRQDSGYMGQSMGTGGYDNSGSGGYDNSGIGGSNLGEDDKIDWNRGGDSQDYSQSQYGAQGTNDDYMKKGKGMSGMSKRGQERNTRSQTRQKMNEDLDNPDYGDSGNTGY</sequence>
<keyword evidence="3" id="KW-1185">Reference proteome</keyword>